<evidence type="ECO:0000313" key="1">
    <source>
        <dbReference type="EMBL" id="KAG5278092.1"/>
    </source>
</evidence>
<dbReference type="AlphaFoldDB" id="A0AAV6GXI4"/>
<gene>
    <name evidence="1" type="ORF">AALO_G00095090</name>
</gene>
<sequence>MSYLFSAWTIVLVFALGHVGFATAARTVIVLVFALGHVGFATADDPCKQYTNISDPWRNRGFLLTSSQLQLKDDSDLQEGWYRFVGVGGDILDFASIPIPSLAEERLGYCSLRSYSPTVTNINLCAGAISNGSVDVKVCSSRYYVHKLRPTARNQIYATSHQRCTESSCGEFAQCGTLGACVCKTGCIRCPKDFYRQETHTDAEVRERDLENVRFMG</sequence>
<protein>
    <submittedName>
        <fullName evidence="1">Uncharacterized protein</fullName>
    </submittedName>
</protein>
<organism evidence="1 2">
    <name type="scientific">Alosa alosa</name>
    <name type="common">allis shad</name>
    <dbReference type="NCBI Taxonomy" id="278164"/>
    <lineage>
        <taxon>Eukaryota</taxon>
        <taxon>Metazoa</taxon>
        <taxon>Chordata</taxon>
        <taxon>Craniata</taxon>
        <taxon>Vertebrata</taxon>
        <taxon>Euteleostomi</taxon>
        <taxon>Actinopterygii</taxon>
        <taxon>Neopterygii</taxon>
        <taxon>Teleostei</taxon>
        <taxon>Clupei</taxon>
        <taxon>Clupeiformes</taxon>
        <taxon>Clupeoidei</taxon>
        <taxon>Clupeidae</taxon>
        <taxon>Alosa</taxon>
    </lineage>
</organism>
<evidence type="ECO:0000313" key="2">
    <source>
        <dbReference type="Proteomes" id="UP000823561"/>
    </source>
</evidence>
<name>A0AAV6GXI4_9TELE</name>
<proteinExistence type="predicted"/>
<keyword evidence="2" id="KW-1185">Reference proteome</keyword>
<dbReference type="Proteomes" id="UP000823561">
    <property type="component" value="Chromosome 7"/>
</dbReference>
<dbReference type="EMBL" id="JADWDJ010000007">
    <property type="protein sequence ID" value="KAG5278092.1"/>
    <property type="molecule type" value="Genomic_DNA"/>
</dbReference>
<comment type="caution">
    <text evidence="1">The sequence shown here is derived from an EMBL/GenBank/DDBJ whole genome shotgun (WGS) entry which is preliminary data.</text>
</comment>
<reference evidence="1" key="1">
    <citation type="submission" date="2020-10" db="EMBL/GenBank/DDBJ databases">
        <title>Chromosome-scale genome assembly of the Allis shad, Alosa alosa.</title>
        <authorList>
            <person name="Margot Z."/>
            <person name="Christophe K."/>
            <person name="Cabau C."/>
            <person name="Louis A."/>
            <person name="Berthelot C."/>
            <person name="Parey E."/>
            <person name="Roest Crollius H."/>
            <person name="Montfort J."/>
            <person name="Robinson-Rechavi M."/>
            <person name="Bucao C."/>
            <person name="Bouchez O."/>
            <person name="Gislard M."/>
            <person name="Lluch J."/>
            <person name="Milhes M."/>
            <person name="Lampietro C."/>
            <person name="Lopez Roques C."/>
            <person name="Donnadieu C."/>
            <person name="Braasch I."/>
            <person name="Desvignes T."/>
            <person name="Postlethwait J."/>
            <person name="Bobe J."/>
            <person name="Guiguen Y."/>
        </authorList>
    </citation>
    <scope>NUCLEOTIDE SEQUENCE</scope>
    <source>
        <strain evidence="1">M-15738</strain>
        <tissue evidence="1">Blood</tissue>
    </source>
</reference>
<accession>A0AAV6GXI4</accession>